<dbReference type="PANTHER" id="PTHR12243:SF69">
    <property type="entry name" value="SI:CH73-59F11.3"/>
    <property type="match status" value="1"/>
</dbReference>
<dbReference type="PANTHER" id="PTHR12243">
    <property type="entry name" value="MADF DOMAIN TRANSCRIPTION FACTOR"/>
    <property type="match status" value="1"/>
</dbReference>
<proteinExistence type="predicted"/>
<organism evidence="3 4">
    <name type="scientific">Folsomia candida</name>
    <name type="common">Springtail</name>
    <dbReference type="NCBI Taxonomy" id="158441"/>
    <lineage>
        <taxon>Eukaryota</taxon>
        <taxon>Metazoa</taxon>
        <taxon>Ecdysozoa</taxon>
        <taxon>Arthropoda</taxon>
        <taxon>Hexapoda</taxon>
        <taxon>Collembola</taxon>
        <taxon>Entomobryomorpha</taxon>
        <taxon>Isotomoidea</taxon>
        <taxon>Isotomidae</taxon>
        <taxon>Proisotominae</taxon>
        <taxon>Folsomia</taxon>
    </lineage>
</organism>
<gene>
    <name evidence="3" type="ORF">Fcan01_19988</name>
</gene>
<protein>
    <submittedName>
        <fullName evidence="3">Transcription factor Adf-1</fullName>
    </submittedName>
</protein>
<dbReference type="InterPro" id="IPR039353">
    <property type="entry name" value="TF_Adf1"/>
</dbReference>
<keyword evidence="4" id="KW-1185">Reference proteome</keyword>
<dbReference type="OrthoDB" id="5984255at2759"/>
<dbReference type="Pfam" id="PF10545">
    <property type="entry name" value="MADF_DNA_bdg"/>
    <property type="match status" value="1"/>
</dbReference>
<evidence type="ECO:0000313" key="3">
    <source>
        <dbReference type="EMBL" id="OXA45060.1"/>
    </source>
</evidence>
<dbReference type="PROSITE" id="PS51029">
    <property type="entry name" value="MADF"/>
    <property type="match status" value="1"/>
</dbReference>
<dbReference type="EMBL" id="LNIX01000018">
    <property type="protein sequence ID" value="OXA45060.1"/>
    <property type="molecule type" value="Genomic_DNA"/>
</dbReference>
<sequence length="241" mass="27356">MAGKTATRKTTACRPESTRLTLEVKRALAALVEKFPEVWDLTHVNYKNRDAREASWTKIAAEMNLSAERCKAAWASLQDALRYQRTGKKGPSGKGTEEDPSQTEFNFDEIKLLEGWNLWESMKFYVLSKPSRTTLSNMTFSSTAARNNDDKAPEACSGSDEVAKQKRRPSTLENSTSALVKGVTDLISMKKMKTDGWTELMYHSMYANMDRMLKKLPEEVVEDLNITFTQAIHSELKKRQE</sequence>
<feature type="domain" description="MADF" evidence="2">
    <location>
        <begin position="27"/>
        <end position="130"/>
    </location>
</feature>
<evidence type="ECO:0000256" key="1">
    <source>
        <dbReference type="SAM" id="MobiDB-lite"/>
    </source>
</evidence>
<evidence type="ECO:0000313" key="4">
    <source>
        <dbReference type="Proteomes" id="UP000198287"/>
    </source>
</evidence>
<reference evidence="3 4" key="1">
    <citation type="submission" date="2015-12" db="EMBL/GenBank/DDBJ databases">
        <title>The genome of Folsomia candida.</title>
        <authorList>
            <person name="Faddeeva A."/>
            <person name="Derks M.F."/>
            <person name="Anvar Y."/>
            <person name="Smit S."/>
            <person name="Van Straalen N."/>
            <person name="Roelofs D."/>
        </authorList>
    </citation>
    <scope>NUCLEOTIDE SEQUENCE [LARGE SCALE GENOMIC DNA]</scope>
    <source>
        <strain evidence="3 4">VU population</strain>
        <tissue evidence="3">Whole body</tissue>
    </source>
</reference>
<dbReference type="AlphaFoldDB" id="A0A226DIV1"/>
<evidence type="ECO:0000259" key="2">
    <source>
        <dbReference type="PROSITE" id="PS51029"/>
    </source>
</evidence>
<dbReference type="GO" id="GO:0005634">
    <property type="term" value="C:nucleus"/>
    <property type="evidence" value="ECO:0007669"/>
    <property type="project" value="TreeGrafter"/>
</dbReference>
<dbReference type="SMART" id="SM00595">
    <property type="entry name" value="MADF"/>
    <property type="match status" value="1"/>
</dbReference>
<dbReference type="InterPro" id="IPR006578">
    <property type="entry name" value="MADF-dom"/>
</dbReference>
<name>A0A226DIV1_FOLCA</name>
<feature type="region of interest" description="Disordered" evidence="1">
    <location>
        <begin position="144"/>
        <end position="175"/>
    </location>
</feature>
<dbReference type="Proteomes" id="UP000198287">
    <property type="component" value="Unassembled WGS sequence"/>
</dbReference>
<dbReference type="GO" id="GO:0005667">
    <property type="term" value="C:transcription regulator complex"/>
    <property type="evidence" value="ECO:0007669"/>
    <property type="project" value="TreeGrafter"/>
</dbReference>
<accession>A0A226DIV1</accession>
<comment type="caution">
    <text evidence="3">The sequence shown here is derived from an EMBL/GenBank/DDBJ whole genome shotgun (WGS) entry which is preliminary data.</text>
</comment>
<dbReference type="GO" id="GO:0006357">
    <property type="term" value="P:regulation of transcription by RNA polymerase II"/>
    <property type="evidence" value="ECO:0007669"/>
    <property type="project" value="TreeGrafter"/>
</dbReference>